<dbReference type="Gene3D" id="1.25.40.10">
    <property type="entry name" value="Tetratricopeptide repeat domain"/>
    <property type="match status" value="5"/>
</dbReference>
<dbReference type="PROSITE" id="PS51375">
    <property type="entry name" value="PPR"/>
    <property type="match status" value="5"/>
</dbReference>
<feature type="repeat" description="PPR" evidence="4">
    <location>
        <begin position="102"/>
        <end position="136"/>
    </location>
</feature>
<dbReference type="Pfam" id="PF13041">
    <property type="entry name" value="PPR_2"/>
    <property type="match status" value="2"/>
</dbReference>
<dbReference type="GO" id="GO:0005739">
    <property type="term" value="C:mitochondrion"/>
    <property type="evidence" value="ECO:0007669"/>
    <property type="project" value="UniProtKB-ARBA"/>
</dbReference>
<evidence type="ECO:0000256" key="4">
    <source>
        <dbReference type="PROSITE-ProRule" id="PRU00708"/>
    </source>
</evidence>
<dbReference type="Proteomes" id="UP000026961">
    <property type="component" value="Chromosome 3"/>
</dbReference>
<feature type="domain" description="Nucleotide-diphospho-sugar transferase" evidence="5">
    <location>
        <begin position="840"/>
        <end position="970"/>
    </location>
</feature>
<dbReference type="FunFam" id="1.25.40.10:FF:000797">
    <property type="entry name" value="Pentatricopeptide repeat-containing protein chloroplastic"/>
    <property type="match status" value="1"/>
</dbReference>
<feature type="repeat" description="PPR" evidence="4">
    <location>
        <begin position="403"/>
        <end position="437"/>
    </location>
</feature>
<dbReference type="Pfam" id="PF03407">
    <property type="entry name" value="Nucleotid_trans"/>
    <property type="match status" value="1"/>
</dbReference>
<evidence type="ECO:0000259" key="5">
    <source>
        <dbReference type="Pfam" id="PF03407"/>
    </source>
</evidence>
<dbReference type="InterPro" id="IPR024340">
    <property type="entry name" value="Sec16_CCD"/>
</dbReference>
<dbReference type="Gramene" id="OGLUM03G40800.1">
    <property type="protein sequence ID" value="OGLUM03G40800.1"/>
    <property type="gene ID" value="OGLUM03G40800"/>
</dbReference>
<dbReference type="InterPro" id="IPR002885">
    <property type="entry name" value="PPR_rpt"/>
</dbReference>
<dbReference type="GO" id="GO:0003723">
    <property type="term" value="F:RNA binding"/>
    <property type="evidence" value="ECO:0007669"/>
    <property type="project" value="InterPro"/>
</dbReference>
<evidence type="ECO:0000256" key="1">
    <source>
        <dbReference type="ARBA" id="ARBA00022737"/>
    </source>
</evidence>
<dbReference type="PANTHER" id="PTHR47926:SF392">
    <property type="entry name" value="PENTATRICOPEPTIDE REPEAT-CONTAINING PROTEIN"/>
    <property type="match status" value="1"/>
</dbReference>
<dbReference type="EnsemblPlants" id="OGLUM03G40800.1">
    <property type="protein sequence ID" value="OGLUM03G40800.1"/>
    <property type="gene ID" value="OGLUM03G40800"/>
</dbReference>
<dbReference type="InterPro" id="IPR005069">
    <property type="entry name" value="Nucl-diP-sugar_transferase"/>
</dbReference>
<dbReference type="Pfam" id="PF01535">
    <property type="entry name" value="PPR"/>
    <property type="match status" value="9"/>
</dbReference>
<evidence type="ECO:0000313" key="7">
    <source>
        <dbReference type="EnsemblPlants" id="OGLUM03G40800.1"/>
    </source>
</evidence>
<dbReference type="STRING" id="40148.A0A0D9ZFT8"/>
<sequence>MAVIIDVRNCIQLLRSCSAVAGQQLHQLLLKSGHVPSSLPPSNSLLLMYARCSPLHQHDARRLFDEMPVKNCFSYNSVITSHLNSRDHHAALNIFRSMPERNTFSWNTIITGIVSTGNLDMARSLLIEMPVKDAVACNAVLHRYVRRGRVDEAFALLRTVGQCSGADASSPWNDSFVLATVVGACADWMKYDFGRQAHARMVVSKIEQDLVLSCALVNMYCKCGDLDSARYVLNGLTQVDEFSLSALIYGYASCGHLHEAIRLFDRKEEPSIAMWNSLISGCAFACCGNDAFALFARMMRSDVLPDSSTYASILNVCGFSVMVNPGQQIHGCGLKCGAVNDIIVASALIDFYSKCGLWEDACRAFRELRFHDTIVLNSMITVYSNCGQIEEARRIFDMITGKSVISWNSMVVGLSQNGHARDALGLFCEMHRLGLRLDKVAIASALSASSSICSISFGEQIFSLATVLGLQSDHVVASSLIDLYCKCGSLANGCRIFEEIDKPDEVLWNSMLIGYASNGYGHEALELLELMKTKGIKPSERTFIAVLSACCHSGLVKEGLTWFHRMQADFSVSPSAEHYACVTDLLVRAGRLEESVEFIENMPFKADAVSWTTVIGGCKAQGNEAMMQKVAKKLMEMESSHPSLYVQLSSGLASLGDWTKSAEIRSMIALSYFHALCRQPIPGPLVGGSAASKDVNKWLDEIIGGYDSSIREFHGGDDQKLLISLLKILCQHYGKLCSPFGSDPSQEGMDGPEMAVTKLFSIFGAHKGQYGAIVHCMKNIPSENQIQSYVDTVKKMAYHHFVSGSPLRTLCLLIAGQPAYVFNVENPTVDGNYVNWKRIALTDVDVMWFRDPFRHISMGADIAISSDVFIGDPYSLGNFPNGGFLFVRSNDKTLDFYRSWQQGRWRFFGKHEQDVFNLIKHEQQAKLGIAIQFLDTTYISGFCQLSKDLNKICTLHANCCVGLGAKMHDLRGVLDVWRNYTAAPPDERRSGKFQWKLPGICIH</sequence>
<proteinExistence type="inferred from homology"/>
<comment type="similarity">
    <text evidence="3">Belongs to the PPR family. PCMP-E subfamily.</text>
</comment>
<accession>A0A0D9ZFT8</accession>
<evidence type="ECO:0000313" key="8">
    <source>
        <dbReference type="Proteomes" id="UP000026961"/>
    </source>
</evidence>
<evidence type="ECO:0000256" key="2">
    <source>
        <dbReference type="ARBA" id="ARBA00022946"/>
    </source>
</evidence>
<name>A0A0D9ZFT8_9ORYZ</name>
<dbReference type="InterPro" id="IPR046960">
    <property type="entry name" value="PPR_At4g14850-like_plant"/>
</dbReference>
<keyword evidence="1" id="KW-0677">Repeat</keyword>
<dbReference type="FunFam" id="1.25.40.10:FF:000629">
    <property type="entry name" value="Putative pentatricopeptide repeat-containing protein"/>
    <property type="match status" value="1"/>
</dbReference>
<organism evidence="7">
    <name type="scientific">Oryza glumipatula</name>
    <dbReference type="NCBI Taxonomy" id="40148"/>
    <lineage>
        <taxon>Eukaryota</taxon>
        <taxon>Viridiplantae</taxon>
        <taxon>Streptophyta</taxon>
        <taxon>Embryophyta</taxon>
        <taxon>Tracheophyta</taxon>
        <taxon>Spermatophyta</taxon>
        <taxon>Magnoliopsida</taxon>
        <taxon>Liliopsida</taxon>
        <taxon>Poales</taxon>
        <taxon>Poaceae</taxon>
        <taxon>BOP clade</taxon>
        <taxon>Oryzoideae</taxon>
        <taxon>Oryzeae</taxon>
        <taxon>Oryzinae</taxon>
        <taxon>Oryza</taxon>
    </lineage>
</organism>
<feature type="repeat" description="PPR" evidence="4">
    <location>
        <begin position="504"/>
        <end position="538"/>
    </location>
</feature>
<dbReference type="FunFam" id="1.25.40.10:FF:000205">
    <property type="entry name" value="Pentatricopeptide repeat-containing protein, mitochondrial"/>
    <property type="match status" value="1"/>
</dbReference>
<protein>
    <recommendedName>
        <fullName evidence="9">Nucleotide-diphospho-sugar transferase domain-containing protein</fullName>
    </recommendedName>
</protein>
<evidence type="ECO:0000259" key="6">
    <source>
        <dbReference type="Pfam" id="PF12932"/>
    </source>
</evidence>
<dbReference type="FunFam" id="1.25.40.10:FF:002185">
    <property type="entry name" value="Os03g0849700 protein"/>
    <property type="match status" value="1"/>
</dbReference>
<evidence type="ECO:0008006" key="9">
    <source>
        <dbReference type="Google" id="ProtNLM"/>
    </source>
</evidence>
<dbReference type="eggNOG" id="KOG4197">
    <property type="taxonomic scope" value="Eukaryota"/>
</dbReference>
<feature type="repeat" description="PPR" evidence="4">
    <location>
        <begin position="271"/>
        <end position="305"/>
    </location>
</feature>
<keyword evidence="8" id="KW-1185">Reference proteome</keyword>
<dbReference type="GO" id="GO:0009451">
    <property type="term" value="P:RNA modification"/>
    <property type="evidence" value="ECO:0007669"/>
    <property type="project" value="InterPro"/>
</dbReference>
<dbReference type="InterPro" id="IPR011990">
    <property type="entry name" value="TPR-like_helical_dom_sf"/>
</dbReference>
<reference evidence="7" key="2">
    <citation type="submission" date="2018-05" db="EMBL/GenBank/DDBJ databases">
        <title>OgluRS3 (Oryza glumaepatula Reference Sequence Version 3).</title>
        <authorList>
            <person name="Zhang J."/>
            <person name="Kudrna D."/>
            <person name="Lee S."/>
            <person name="Talag J."/>
            <person name="Welchert J."/>
            <person name="Wing R.A."/>
        </authorList>
    </citation>
    <scope>NUCLEOTIDE SEQUENCE [LARGE SCALE GENOMIC DNA]</scope>
</reference>
<dbReference type="eggNOG" id="KOG1913">
    <property type="taxonomic scope" value="Eukaryota"/>
</dbReference>
<dbReference type="NCBIfam" id="TIGR00756">
    <property type="entry name" value="PPR"/>
    <property type="match status" value="4"/>
</dbReference>
<evidence type="ECO:0000256" key="3">
    <source>
        <dbReference type="ARBA" id="ARBA00061659"/>
    </source>
</evidence>
<dbReference type="HOGENOM" id="CLU_002706_30_0_1"/>
<dbReference type="AlphaFoldDB" id="A0A0D9ZFT8"/>
<keyword evidence="2" id="KW-0809">Transit peptide</keyword>
<dbReference type="PANTHER" id="PTHR47926">
    <property type="entry name" value="PENTATRICOPEPTIDE REPEAT-CONTAINING PROTEIN"/>
    <property type="match status" value="1"/>
</dbReference>
<feature type="repeat" description="PPR" evidence="4">
    <location>
        <begin position="372"/>
        <end position="402"/>
    </location>
</feature>
<reference evidence="7" key="1">
    <citation type="submission" date="2015-04" db="UniProtKB">
        <authorList>
            <consortium name="EnsemblPlants"/>
        </authorList>
    </citation>
    <scope>IDENTIFICATION</scope>
</reference>
<dbReference type="Pfam" id="PF12932">
    <property type="entry name" value="Sec16"/>
    <property type="match status" value="1"/>
</dbReference>
<feature type="domain" description="Sec16 central conserved" evidence="6">
    <location>
        <begin position="665"/>
        <end position="734"/>
    </location>
</feature>